<feature type="region of interest" description="Disordered" evidence="1">
    <location>
        <begin position="311"/>
        <end position="337"/>
    </location>
</feature>
<keyword evidence="3" id="KW-1185">Reference proteome</keyword>
<evidence type="ECO:0000313" key="3">
    <source>
        <dbReference type="Proteomes" id="UP000298663"/>
    </source>
</evidence>
<feature type="region of interest" description="Disordered" evidence="1">
    <location>
        <begin position="1"/>
        <end position="60"/>
    </location>
</feature>
<comment type="caution">
    <text evidence="2">The sequence shown here is derived from an EMBL/GenBank/DDBJ whole genome shotgun (WGS) entry which is preliminary data.</text>
</comment>
<protein>
    <submittedName>
        <fullName evidence="2">Uncharacterized protein</fullName>
    </submittedName>
</protein>
<accession>A0A4U8ULX4</accession>
<gene>
    <name evidence="2" type="ORF">L596_001575</name>
</gene>
<dbReference type="EMBL" id="AZBU02000001">
    <property type="protein sequence ID" value="TMS33886.1"/>
    <property type="molecule type" value="Genomic_DNA"/>
</dbReference>
<reference evidence="2 3" key="2">
    <citation type="journal article" date="2019" name="G3 (Bethesda)">
        <title>Hybrid Assembly of the Genome of the Entomopathogenic Nematode Steinernema carpocapsae Identifies the X-Chromosome.</title>
        <authorList>
            <person name="Serra L."/>
            <person name="Macchietto M."/>
            <person name="Macias-Munoz A."/>
            <person name="McGill C.J."/>
            <person name="Rodriguez I.M."/>
            <person name="Rodriguez B."/>
            <person name="Murad R."/>
            <person name="Mortazavi A."/>
        </authorList>
    </citation>
    <scope>NUCLEOTIDE SEQUENCE [LARGE SCALE GENOMIC DNA]</scope>
    <source>
        <strain evidence="2 3">ALL</strain>
    </source>
</reference>
<evidence type="ECO:0000256" key="1">
    <source>
        <dbReference type="SAM" id="MobiDB-lite"/>
    </source>
</evidence>
<dbReference type="Proteomes" id="UP000298663">
    <property type="component" value="Unassembled WGS sequence"/>
</dbReference>
<proteinExistence type="predicted"/>
<dbReference type="AlphaFoldDB" id="A0A4U8ULX4"/>
<sequence>MIMPKKAILKRAGSNSIANGDENPKESFSHSVNPGFKRSSGLAPGFSQSQSHRRPLPDMDHRERHNFDQGMHQFAPQNFRQTYQRPAPDFGRSMQQYPPQMAPSWCCNPMGPCPQPLPQLTDFGTSLQQPCQYSIPSLDDDFSSEDFCRSVNPGHKQHVNGNHQSYRRMQNFGHSMQQCPPPNIGQSMQQYPPTNFNHSVQQFPSEMASNWGYPMRPFPLPQMQPTLFGSSFQMPHQHHFFHCMESTDDYPDEPFAHPPPPPKCEASDEKKFSSEEKCCSVARFFTQLYESPYPAEKYQLTPSKGRFDFAVPDLPTSSTPKAKNSDDSCVFEENLDV</sequence>
<dbReference type="OrthoDB" id="1706674at2759"/>
<name>A0A4U8ULX4_STECR</name>
<reference evidence="2 3" key="1">
    <citation type="journal article" date="2015" name="Genome Biol.">
        <title>Comparative genomics of Steinernema reveals deeply conserved gene regulatory networks.</title>
        <authorList>
            <person name="Dillman A.R."/>
            <person name="Macchietto M."/>
            <person name="Porter C.F."/>
            <person name="Rogers A."/>
            <person name="Williams B."/>
            <person name="Antoshechkin I."/>
            <person name="Lee M.M."/>
            <person name="Goodwin Z."/>
            <person name="Lu X."/>
            <person name="Lewis E.E."/>
            <person name="Goodrich-Blair H."/>
            <person name="Stock S.P."/>
            <person name="Adams B.J."/>
            <person name="Sternberg P.W."/>
            <person name="Mortazavi A."/>
        </authorList>
    </citation>
    <scope>NUCLEOTIDE SEQUENCE [LARGE SCALE GENOMIC DNA]</scope>
    <source>
        <strain evidence="2 3">ALL</strain>
    </source>
</reference>
<organism evidence="2 3">
    <name type="scientific">Steinernema carpocapsae</name>
    <name type="common">Entomopathogenic nematode</name>
    <dbReference type="NCBI Taxonomy" id="34508"/>
    <lineage>
        <taxon>Eukaryota</taxon>
        <taxon>Metazoa</taxon>
        <taxon>Ecdysozoa</taxon>
        <taxon>Nematoda</taxon>
        <taxon>Chromadorea</taxon>
        <taxon>Rhabditida</taxon>
        <taxon>Tylenchina</taxon>
        <taxon>Panagrolaimomorpha</taxon>
        <taxon>Strongyloidoidea</taxon>
        <taxon>Steinernematidae</taxon>
        <taxon>Steinernema</taxon>
    </lineage>
</organism>
<evidence type="ECO:0000313" key="2">
    <source>
        <dbReference type="EMBL" id="TMS33886.1"/>
    </source>
</evidence>